<organism evidence="1 2">
    <name type="scientific">Sistotremastrum niveocremeum HHB9708</name>
    <dbReference type="NCBI Taxonomy" id="1314777"/>
    <lineage>
        <taxon>Eukaryota</taxon>
        <taxon>Fungi</taxon>
        <taxon>Dikarya</taxon>
        <taxon>Basidiomycota</taxon>
        <taxon>Agaricomycotina</taxon>
        <taxon>Agaricomycetes</taxon>
        <taxon>Sistotremastrales</taxon>
        <taxon>Sistotremastraceae</taxon>
        <taxon>Sertulicium</taxon>
        <taxon>Sertulicium niveocremeum</taxon>
    </lineage>
</organism>
<proteinExistence type="predicted"/>
<dbReference type="AlphaFoldDB" id="A0A164T0E4"/>
<name>A0A164T0E4_9AGAM</name>
<evidence type="ECO:0000313" key="1">
    <source>
        <dbReference type="EMBL" id="KZS91967.1"/>
    </source>
</evidence>
<dbReference type="EMBL" id="KV419412">
    <property type="protein sequence ID" value="KZS91967.1"/>
    <property type="molecule type" value="Genomic_DNA"/>
</dbReference>
<protein>
    <recommendedName>
        <fullName evidence="3">F-box domain-containing protein</fullName>
    </recommendedName>
</protein>
<reference evidence="1 2" key="1">
    <citation type="journal article" date="2016" name="Mol. Biol. Evol.">
        <title>Comparative Genomics of Early-Diverging Mushroom-Forming Fungi Provides Insights into the Origins of Lignocellulose Decay Capabilities.</title>
        <authorList>
            <person name="Nagy L.G."/>
            <person name="Riley R."/>
            <person name="Tritt A."/>
            <person name="Adam C."/>
            <person name="Daum C."/>
            <person name="Floudas D."/>
            <person name="Sun H."/>
            <person name="Yadav J.S."/>
            <person name="Pangilinan J."/>
            <person name="Larsson K.H."/>
            <person name="Matsuura K."/>
            <person name="Barry K."/>
            <person name="Labutti K."/>
            <person name="Kuo R."/>
            <person name="Ohm R.A."/>
            <person name="Bhattacharya S.S."/>
            <person name="Shirouzu T."/>
            <person name="Yoshinaga Y."/>
            <person name="Martin F.M."/>
            <person name="Grigoriev I.V."/>
            <person name="Hibbett D.S."/>
        </authorList>
    </citation>
    <scope>NUCLEOTIDE SEQUENCE [LARGE SCALE GENOMIC DNA]</scope>
    <source>
        <strain evidence="1 2">HHB9708</strain>
    </source>
</reference>
<dbReference type="Proteomes" id="UP000076722">
    <property type="component" value="Unassembled WGS sequence"/>
</dbReference>
<accession>A0A164T0E4</accession>
<keyword evidence="2" id="KW-1185">Reference proteome</keyword>
<dbReference type="OrthoDB" id="3145912at2759"/>
<evidence type="ECO:0008006" key="3">
    <source>
        <dbReference type="Google" id="ProtNLM"/>
    </source>
</evidence>
<sequence>MPKIWRRKPRSIKRNGPTYSAFPEFADFPMDIQRMIVEVAASQSKAEALKLLLVSSSFRQWTRPMIYRCIALETPTKLWDLSTDADPEGYQYIVRLLVRSNPLLDANLLEKCHNLKYLGIIDTQPDPRWAPAESPFPKDSNASVWARQSSISPTHITIFRANQLGFDEIDTYWHPLSIFRNCTHLELNLSFRTCIWVGSTIDFPFHRLTRLTHFAISFGVALPDAESVEMLVRKALADAHNLRVVVLLFVKEDISTMWSLDEAALRAISGDKVVKLKSKHSSREREWLRAMSADHRGTMWQQAERELEARRRTPS</sequence>
<evidence type="ECO:0000313" key="2">
    <source>
        <dbReference type="Proteomes" id="UP000076722"/>
    </source>
</evidence>
<gene>
    <name evidence="1" type="ORF">SISNIDRAFT_486905</name>
</gene>